<dbReference type="GO" id="GO:0043565">
    <property type="term" value="F:sequence-specific DNA binding"/>
    <property type="evidence" value="ECO:0007669"/>
    <property type="project" value="InterPro"/>
</dbReference>
<dbReference type="InterPro" id="IPR018062">
    <property type="entry name" value="HTH_AraC-typ_CS"/>
</dbReference>
<evidence type="ECO:0000259" key="4">
    <source>
        <dbReference type="PROSITE" id="PS01124"/>
    </source>
</evidence>
<dbReference type="SUPFAM" id="SSF55136">
    <property type="entry name" value="Probable bacterial effector-binding domain"/>
    <property type="match status" value="1"/>
</dbReference>
<evidence type="ECO:0000313" key="6">
    <source>
        <dbReference type="Proteomes" id="UP000075635"/>
    </source>
</evidence>
<evidence type="ECO:0000256" key="3">
    <source>
        <dbReference type="ARBA" id="ARBA00023163"/>
    </source>
</evidence>
<evidence type="ECO:0000313" key="5">
    <source>
        <dbReference type="EMBL" id="KYF73319.1"/>
    </source>
</evidence>
<evidence type="ECO:0000256" key="1">
    <source>
        <dbReference type="ARBA" id="ARBA00023015"/>
    </source>
</evidence>
<dbReference type="InterPro" id="IPR020449">
    <property type="entry name" value="Tscrpt_reg_AraC-type_HTH"/>
</dbReference>
<comment type="caution">
    <text evidence="5">The sequence shown here is derived from an EMBL/GenBank/DDBJ whole genome shotgun (WGS) entry which is preliminary data.</text>
</comment>
<dbReference type="EMBL" id="JEMB01003379">
    <property type="protein sequence ID" value="KYF73319.1"/>
    <property type="molecule type" value="Genomic_DNA"/>
</dbReference>
<dbReference type="SUPFAM" id="SSF46689">
    <property type="entry name" value="Homeodomain-like"/>
    <property type="match status" value="2"/>
</dbReference>
<protein>
    <submittedName>
        <fullName evidence="5">AraC family transcriptional regulator</fullName>
    </submittedName>
</protein>
<dbReference type="AlphaFoldDB" id="A0A150QZ89"/>
<gene>
    <name evidence="5" type="ORF">BE17_46250</name>
</gene>
<dbReference type="PROSITE" id="PS00041">
    <property type="entry name" value="HTH_ARAC_FAMILY_1"/>
    <property type="match status" value="1"/>
</dbReference>
<dbReference type="InterPro" id="IPR029442">
    <property type="entry name" value="GyrI-like"/>
</dbReference>
<reference evidence="5 6" key="1">
    <citation type="submission" date="2014-02" db="EMBL/GenBank/DDBJ databases">
        <title>The small core and large imbalanced accessory genome model reveals a collaborative survival strategy of Sorangium cellulosum strains in nature.</title>
        <authorList>
            <person name="Han K."/>
            <person name="Peng R."/>
            <person name="Blom J."/>
            <person name="Li Y.-Z."/>
        </authorList>
    </citation>
    <scope>NUCLEOTIDE SEQUENCE [LARGE SCALE GENOMIC DNA]</scope>
    <source>
        <strain evidence="5 6">So0011-07</strain>
    </source>
</reference>
<dbReference type="Pfam" id="PF12833">
    <property type="entry name" value="HTH_18"/>
    <property type="match status" value="1"/>
</dbReference>
<accession>A0A150QZ89</accession>
<dbReference type="Proteomes" id="UP000075635">
    <property type="component" value="Unassembled WGS sequence"/>
</dbReference>
<dbReference type="InterPro" id="IPR018060">
    <property type="entry name" value="HTH_AraC"/>
</dbReference>
<dbReference type="PROSITE" id="PS01124">
    <property type="entry name" value="HTH_ARAC_FAMILY_2"/>
    <property type="match status" value="1"/>
</dbReference>
<dbReference type="PRINTS" id="PR00032">
    <property type="entry name" value="HTHARAC"/>
</dbReference>
<keyword evidence="3" id="KW-0804">Transcription</keyword>
<dbReference type="Gene3D" id="3.20.80.10">
    <property type="entry name" value="Regulatory factor, effector binding domain"/>
    <property type="match status" value="1"/>
</dbReference>
<dbReference type="SMART" id="SM00342">
    <property type="entry name" value="HTH_ARAC"/>
    <property type="match status" value="1"/>
</dbReference>
<feature type="domain" description="HTH araC/xylS-type" evidence="4">
    <location>
        <begin position="14"/>
        <end position="115"/>
    </location>
</feature>
<dbReference type="PANTHER" id="PTHR40055:SF1">
    <property type="entry name" value="TRANSCRIPTIONAL REGULATOR YGIV-RELATED"/>
    <property type="match status" value="1"/>
</dbReference>
<dbReference type="SMART" id="SM00871">
    <property type="entry name" value="AraC_E_bind"/>
    <property type="match status" value="1"/>
</dbReference>
<keyword evidence="2" id="KW-0238">DNA-binding</keyword>
<organism evidence="5 6">
    <name type="scientific">Sorangium cellulosum</name>
    <name type="common">Polyangium cellulosum</name>
    <dbReference type="NCBI Taxonomy" id="56"/>
    <lineage>
        <taxon>Bacteria</taxon>
        <taxon>Pseudomonadati</taxon>
        <taxon>Myxococcota</taxon>
        <taxon>Polyangia</taxon>
        <taxon>Polyangiales</taxon>
        <taxon>Polyangiaceae</taxon>
        <taxon>Sorangium</taxon>
    </lineage>
</organism>
<sequence>MTEAAANAYIARFRRVLEHIDAHLEEDLTLDRLSGVAAFSKYHFQRQFSELFGMGVHEYVKLVRLRRASYRLALPAREQARIIDIAMASGYESPEAFSRAFKKAFGQTPSEFREQPRWDPWHATHERLRETRTLPMQSVHRAEDVSVVRFEEARVAAFEHRGDPKRILESVRRLIAWRKENRLPPRVSATFNILYDDPAATPPEVYRADLCAGIDRPVSENPFGVVEKTIPGGRCAVLRHTGGDDTLFHAVKYLYAIWLPASGEELRNFPLFLQRVRFFPEVPEHEAVTDIFLPLQ</sequence>
<dbReference type="InterPro" id="IPR010499">
    <property type="entry name" value="AraC_E-bd"/>
</dbReference>
<dbReference type="InterPro" id="IPR011256">
    <property type="entry name" value="Reg_factor_effector_dom_sf"/>
</dbReference>
<dbReference type="Gene3D" id="1.10.10.60">
    <property type="entry name" value="Homeodomain-like"/>
    <property type="match status" value="2"/>
</dbReference>
<dbReference type="InterPro" id="IPR009057">
    <property type="entry name" value="Homeodomain-like_sf"/>
</dbReference>
<name>A0A150QZ89_SORCE</name>
<dbReference type="Pfam" id="PF06445">
    <property type="entry name" value="GyrI-like"/>
    <property type="match status" value="1"/>
</dbReference>
<proteinExistence type="predicted"/>
<dbReference type="PANTHER" id="PTHR40055">
    <property type="entry name" value="TRANSCRIPTIONAL REGULATOR YGIV-RELATED"/>
    <property type="match status" value="1"/>
</dbReference>
<dbReference type="InterPro" id="IPR050908">
    <property type="entry name" value="SmbC-like"/>
</dbReference>
<keyword evidence="1" id="KW-0805">Transcription regulation</keyword>
<evidence type="ECO:0000256" key="2">
    <source>
        <dbReference type="ARBA" id="ARBA00023125"/>
    </source>
</evidence>
<dbReference type="GO" id="GO:0003700">
    <property type="term" value="F:DNA-binding transcription factor activity"/>
    <property type="evidence" value="ECO:0007669"/>
    <property type="project" value="InterPro"/>
</dbReference>